<protein>
    <submittedName>
        <fullName evidence="1">Uncharacterized protein</fullName>
    </submittedName>
</protein>
<dbReference type="RefSeq" id="WP_245035254.1">
    <property type="nucleotide sequence ID" value="NZ_CP095075.1"/>
</dbReference>
<gene>
    <name evidence="1" type="ORF">MUO15_09175</name>
</gene>
<keyword evidence="2" id="KW-1185">Reference proteome</keyword>
<proteinExistence type="predicted"/>
<name>A0ABY4HFD8_9BACI</name>
<organism evidence="1 2">
    <name type="scientific">Halobacillus amylolyticus</name>
    <dbReference type="NCBI Taxonomy" id="2932259"/>
    <lineage>
        <taxon>Bacteria</taxon>
        <taxon>Bacillati</taxon>
        <taxon>Bacillota</taxon>
        <taxon>Bacilli</taxon>
        <taxon>Bacillales</taxon>
        <taxon>Bacillaceae</taxon>
        <taxon>Halobacillus</taxon>
    </lineage>
</organism>
<evidence type="ECO:0000313" key="1">
    <source>
        <dbReference type="EMBL" id="UOR13598.1"/>
    </source>
</evidence>
<evidence type="ECO:0000313" key="2">
    <source>
        <dbReference type="Proteomes" id="UP000830326"/>
    </source>
</evidence>
<sequence>MRYELMHSEFEQDGHRAIKIRDSVQNKNFTYYTEEIPYIKEKGLRAFLFPFLKDINDGYYDI</sequence>
<reference evidence="1" key="1">
    <citation type="submission" date="2022-04" db="EMBL/GenBank/DDBJ databases">
        <title>Halobacillus sp. isolated from saltern.</title>
        <authorList>
            <person name="Won M."/>
            <person name="Lee C.-M."/>
            <person name="Woen H.-Y."/>
            <person name="Kwon S.-W."/>
        </authorList>
    </citation>
    <scope>NUCLEOTIDE SEQUENCE</scope>
    <source>
        <strain evidence="1">SSHM10-5</strain>
    </source>
</reference>
<dbReference type="Proteomes" id="UP000830326">
    <property type="component" value="Chromosome"/>
</dbReference>
<dbReference type="EMBL" id="CP095075">
    <property type="protein sequence ID" value="UOR13598.1"/>
    <property type="molecule type" value="Genomic_DNA"/>
</dbReference>
<accession>A0ABY4HFD8</accession>